<dbReference type="Proteomes" id="UP001286313">
    <property type="component" value="Unassembled WGS sequence"/>
</dbReference>
<protein>
    <submittedName>
        <fullName evidence="2">Uncharacterized protein</fullName>
    </submittedName>
</protein>
<reference evidence="2" key="1">
    <citation type="submission" date="2023-10" db="EMBL/GenBank/DDBJ databases">
        <title>Genome assemblies of two species of porcelain crab, Petrolisthes cinctipes and Petrolisthes manimaculis (Anomura: Porcellanidae).</title>
        <authorList>
            <person name="Angst P."/>
        </authorList>
    </citation>
    <scope>NUCLEOTIDE SEQUENCE</scope>
    <source>
        <strain evidence="2">PB745_01</strain>
        <tissue evidence="2">Gill</tissue>
    </source>
</reference>
<keyword evidence="3" id="KW-1185">Reference proteome</keyword>
<comment type="caution">
    <text evidence="2">The sequence shown here is derived from an EMBL/GenBank/DDBJ whole genome shotgun (WGS) entry which is preliminary data.</text>
</comment>
<gene>
    <name evidence="2" type="ORF">Pcinc_015064</name>
</gene>
<keyword evidence="1" id="KW-0472">Membrane</keyword>
<keyword evidence="1" id="KW-0812">Transmembrane</keyword>
<evidence type="ECO:0000256" key="1">
    <source>
        <dbReference type="SAM" id="Phobius"/>
    </source>
</evidence>
<organism evidence="2 3">
    <name type="scientific">Petrolisthes cinctipes</name>
    <name type="common">Flat porcelain crab</name>
    <dbReference type="NCBI Taxonomy" id="88211"/>
    <lineage>
        <taxon>Eukaryota</taxon>
        <taxon>Metazoa</taxon>
        <taxon>Ecdysozoa</taxon>
        <taxon>Arthropoda</taxon>
        <taxon>Crustacea</taxon>
        <taxon>Multicrustacea</taxon>
        <taxon>Malacostraca</taxon>
        <taxon>Eumalacostraca</taxon>
        <taxon>Eucarida</taxon>
        <taxon>Decapoda</taxon>
        <taxon>Pleocyemata</taxon>
        <taxon>Anomura</taxon>
        <taxon>Galatheoidea</taxon>
        <taxon>Porcellanidae</taxon>
        <taxon>Petrolisthes</taxon>
    </lineage>
</organism>
<evidence type="ECO:0000313" key="2">
    <source>
        <dbReference type="EMBL" id="KAK3880462.1"/>
    </source>
</evidence>
<proteinExistence type="predicted"/>
<feature type="transmembrane region" description="Helical" evidence="1">
    <location>
        <begin position="6"/>
        <end position="24"/>
    </location>
</feature>
<name>A0AAE1KR65_PETCI</name>
<keyword evidence="1" id="KW-1133">Transmembrane helix</keyword>
<dbReference type="AlphaFoldDB" id="A0AAE1KR65"/>
<dbReference type="EMBL" id="JAWQEG010001323">
    <property type="protein sequence ID" value="KAK3880462.1"/>
    <property type="molecule type" value="Genomic_DNA"/>
</dbReference>
<accession>A0AAE1KR65</accession>
<evidence type="ECO:0000313" key="3">
    <source>
        <dbReference type="Proteomes" id="UP001286313"/>
    </source>
</evidence>
<sequence>MFSKTYFIYPLLLLLMVTFNVLDVQGQRFRGNNQGYDEPYYEESAEYVAGGWDAQRPGVGSLFTDPGRPAPRIQFSIPQRQWWQQY</sequence>